<feature type="compositionally biased region" description="Acidic residues" evidence="1">
    <location>
        <begin position="125"/>
        <end position="134"/>
    </location>
</feature>
<evidence type="ECO:0000256" key="1">
    <source>
        <dbReference type="SAM" id="MobiDB-lite"/>
    </source>
</evidence>
<evidence type="ECO:0000313" key="4">
    <source>
        <dbReference type="Proteomes" id="UP000272400"/>
    </source>
</evidence>
<gene>
    <name evidence="3" type="ORF">EDD29_8213</name>
</gene>
<keyword evidence="2" id="KW-0812">Transmembrane</keyword>
<proteinExistence type="predicted"/>
<keyword evidence="2" id="KW-0472">Membrane</keyword>
<feature type="transmembrane region" description="Helical" evidence="2">
    <location>
        <begin position="39"/>
        <end position="61"/>
    </location>
</feature>
<evidence type="ECO:0000313" key="3">
    <source>
        <dbReference type="EMBL" id="ROO90486.1"/>
    </source>
</evidence>
<dbReference type="EMBL" id="RJKE01000001">
    <property type="protein sequence ID" value="ROO90486.1"/>
    <property type="molecule type" value="Genomic_DNA"/>
</dbReference>
<sequence>MDVYASMETTPDPVPDPELPRWCRDELDHRAKVRRRIDLALRAATSTALLSGSAVLFWTFVLDPPPTPAAPRGAPARPTADRTEPGPPVVVDYTPTEPSKPNPVLPALADGTATPSSGPIVIDAFPDDSVDPEDPVGLGDAQDALRHRPRPEKAARPKPPAPPKPRASTAPEPAPPRPRATPEQARPSAQPVRKPKKKKRRYLTADEECARTYKDPKLLLSCLKLWDSGARLAGSAETQDEPPLPRGLDRPRVIARSDVGDGLLRGDPVEDGQAGEREAGPSHAASAPDLDTTVAGAFEREAERGAGVRGVGGRAEVRAPHPAALPGGLGRSAEEVDPEIGLLPALLDATAQAPAADRQT</sequence>
<keyword evidence="2" id="KW-1133">Transmembrane helix</keyword>
<dbReference type="AlphaFoldDB" id="A0A3N1DAH6"/>
<feature type="compositionally biased region" description="Basic residues" evidence="1">
    <location>
        <begin position="193"/>
        <end position="202"/>
    </location>
</feature>
<feature type="region of interest" description="Disordered" evidence="1">
    <location>
        <begin position="233"/>
        <end position="336"/>
    </location>
</feature>
<feature type="region of interest" description="Disordered" evidence="1">
    <location>
        <begin position="69"/>
        <end position="210"/>
    </location>
</feature>
<reference evidence="3 4" key="1">
    <citation type="submission" date="2018-11" db="EMBL/GenBank/DDBJ databases">
        <title>Sequencing the genomes of 1000 actinobacteria strains.</title>
        <authorList>
            <person name="Klenk H.-P."/>
        </authorList>
    </citation>
    <scope>NUCLEOTIDE SEQUENCE [LARGE SCALE GENOMIC DNA]</scope>
    <source>
        <strain evidence="3 4">DSM 44254</strain>
    </source>
</reference>
<name>A0A3N1DAH6_9ACTN</name>
<dbReference type="Proteomes" id="UP000272400">
    <property type="component" value="Unassembled WGS sequence"/>
</dbReference>
<keyword evidence="4" id="KW-1185">Reference proteome</keyword>
<feature type="compositionally biased region" description="Basic and acidic residues" evidence="1">
    <location>
        <begin position="143"/>
        <end position="155"/>
    </location>
</feature>
<accession>A0A3N1DAH6</accession>
<evidence type="ECO:0000256" key="2">
    <source>
        <dbReference type="SAM" id="Phobius"/>
    </source>
</evidence>
<organism evidence="3 4">
    <name type="scientific">Actinocorallia herbida</name>
    <dbReference type="NCBI Taxonomy" id="58109"/>
    <lineage>
        <taxon>Bacteria</taxon>
        <taxon>Bacillati</taxon>
        <taxon>Actinomycetota</taxon>
        <taxon>Actinomycetes</taxon>
        <taxon>Streptosporangiales</taxon>
        <taxon>Thermomonosporaceae</taxon>
        <taxon>Actinocorallia</taxon>
    </lineage>
</organism>
<comment type="caution">
    <text evidence="3">The sequence shown here is derived from an EMBL/GenBank/DDBJ whole genome shotgun (WGS) entry which is preliminary data.</text>
</comment>
<protein>
    <submittedName>
        <fullName evidence="3">Uncharacterized protein</fullName>
    </submittedName>
</protein>